<dbReference type="Pfam" id="PF00583">
    <property type="entry name" value="Acetyltransf_1"/>
    <property type="match status" value="1"/>
</dbReference>
<dbReference type="PANTHER" id="PTHR43415">
    <property type="entry name" value="SPERMIDINE N(1)-ACETYLTRANSFERASE"/>
    <property type="match status" value="1"/>
</dbReference>
<reference evidence="2" key="1">
    <citation type="submission" date="2019-11" db="EMBL/GenBank/DDBJ databases">
        <authorList>
            <person name="Feng L."/>
        </authorList>
    </citation>
    <scope>NUCLEOTIDE SEQUENCE</scope>
    <source>
        <strain evidence="2">BgluceraseaLFYP119</strain>
    </source>
</reference>
<dbReference type="PANTHER" id="PTHR43415:SF3">
    <property type="entry name" value="GNAT-FAMILY ACETYLTRANSFERASE"/>
    <property type="match status" value="1"/>
</dbReference>
<proteinExistence type="predicted"/>
<dbReference type="InterPro" id="IPR000182">
    <property type="entry name" value="GNAT_dom"/>
</dbReference>
<evidence type="ECO:0000259" key="1">
    <source>
        <dbReference type="PROSITE" id="PS51186"/>
    </source>
</evidence>
<name>A0A6N2RFU3_9FIRM</name>
<evidence type="ECO:0000313" key="2">
    <source>
        <dbReference type="EMBL" id="VYS79368.1"/>
    </source>
</evidence>
<dbReference type="SUPFAM" id="SSF55729">
    <property type="entry name" value="Acyl-CoA N-acyltransferases (Nat)"/>
    <property type="match status" value="1"/>
</dbReference>
<accession>A0A6N2RFU3</accession>
<keyword evidence="2" id="KW-0808">Transferase</keyword>
<dbReference type="PROSITE" id="PS51186">
    <property type="entry name" value="GNAT"/>
    <property type="match status" value="1"/>
</dbReference>
<dbReference type="EMBL" id="CACRST010000007">
    <property type="protein sequence ID" value="VYS79368.1"/>
    <property type="molecule type" value="Genomic_DNA"/>
</dbReference>
<feature type="domain" description="N-acetyltransferase" evidence="1">
    <location>
        <begin position="16"/>
        <end position="182"/>
    </location>
</feature>
<organism evidence="2">
    <name type="scientific">Blautia glucerasea</name>
    <dbReference type="NCBI Taxonomy" id="536633"/>
    <lineage>
        <taxon>Bacteria</taxon>
        <taxon>Bacillati</taxon>
        <taxon>Bacillota</taxon>
        <taxon>Clostridia</taxon>
        <taxon>Lachnospirales</taxon>
        <taxon>Lachnospiraceae</taxon>
        <taxon>Blautia</taxon>
    </lineage>
</organism>
<dbReference type="Gene3D" id="3.40.630.30">
    <property type="match status" value="1"/>
</dbReference>
<sequence>MRFDPIEVKDKEGRAIIIRSAELSDAEELITFLKKTAEETPFLIREPDEINLTLESEEAFLKNRINAPGELLLIAEIEGKHIGNCSVSGMGGFRRYSHRCSIAIALYRKYANAGIWTQLMDTALLAAKRMGYEQAELEVVSSNKNAIALYQKLGFQKYGTFPNNMRYSDGVYEDADWMMKKL</sequence>
<gene>
    <name evidence="2" type="ORF">BGLFYP119_00609</name>
</gene>
<dbReference type="RefSeq" id="WP_156352558.1">
    <property type="nucleotide sequence ID" value="NZ_CACRST010000007.1"/>
</dbReference>
<dbReference type="GO" id="GO:0016747">
    <property type="term" value="F:acyltransferase activity, transferring groups other than amino-acyl groups"/>
    <property type="evidence" value="ECO:0007669"/>
    <property type="project" value="InterPro"/>
</dbReference>
<protein>
    <submittedName>
        <fullName evidence="2">Putative acetyltransferase YhhY</fullName>
    </submittedName>
</protein>
<dbReference type="InterPro" id="IPR016181">
    <property type="entry name" value="Acyl_CoA_acyltransferase"/>
</dbReference>
<dbReference type="AlphaFoldDB" id="A0A6N2RFU3"/>